<dbReference type="PROSITE" id="PS51318">
    <property type="entry name" value="TAT"/>
    <property type="match status" value="1"/>
</dbReference>
<evidence type="ECO:0000256" key="3">
    <source>
        <dbReference type="ARBA" id="ARBA00022833"/>
    </source>
</evidence>
<dbReference type="Proteomes" id="UP001595681">
    <property type="component" value="Unassembled WGS sequence"/>
</dbReference>
<feature type="signal peptide" evidence="5">
    <location>
        <begin position="1"/>
        <end position="29"/>
    </location>
</feature>
<proteinExistence type="inferred from homology"/>
<name>A0ABV7NJF0_9SPHN</name>
<feature type="domain" description="Adenosine deaminase" evidence="6">
    <location>
        <begin position="46"/>
        <end position="367"/>
    </location>
</feature>
<dbReference type="PANTHER" id="PTHR43114">
    <property type="entry name" value="ADENINE DEAMINASE"/>
    <property type="match status" value="1"/>
</dbReference>
<dbReference type="InterPro" id="IPR028892">
    <property type="entry name" value="ADE"/>
</dbReference>
<keyword evidence="4" id="KW-0546">Nucleotide metabolism</keyword>
<dbReference type="EMBL" id="JBHRVU010000004">
    <property type="protein sequence ID" value="MFC3442457.1"/>
    <property type="molecule type" value="Genomic_DNA"/>
</dbReference>
<feature type="chain" id="PRO_5045297655" description="Adenine deaminase" evidence="5">
    <location>
        <begin position="30"/>
        <end position="377"/>
    </location>
</feature>
<dbReference type="GO" id="GO:0016787">
    <property type="term" value="F:hydrolase activity"/>
    <property type="evidence" value="ECO:0007669"/>
    <property type="project" value="UniProtKB-KW"/>
</dbReference>
<dbReference type="NCBIfam" id="TIGR01430">
    <property type="entry name" value="aden_deam"/>
    <property type="match status" value="1"/>
</dbReference>
<keyword evidence="8" id="KW-1185">Reference proteome</keyword>
<sequence>MMQASRRTLVRGMMGAGVAACLPSFPAMAASSGDAADMARFIAALPKAEYHVHLEGTLEAEMKFALAKRNGLDLPFADVAAMKASYRYHDLPSFLAIYYDGMQVLRTQQDFYDLAYAYLARAASQNILYAEMFFDPQEHLKRGVPMAAVIGGITRARQDAAAKLGVRSQLILCFVRDLTAQSAMAALDAGLPFRDQLVAVGLDSDEKDNPPTKFAAHFAKARAAGLKVTAHCDLNQKDILDHLRQAIVELQVDRIDHGGNILESPELIAAAKARNLTFTVCPTFSGTVRGEAPPVDVVRGMIDAGLTLTINSDDPAYMGSEYLNDVLVKAQARSALTRKELVMLSRNAFNAGWMDEGYRAACLAKLDAFAKAEGVAI</sequence>
<keyword evidence="2 4" id="KW-0378">Hydrolase</keyword>
<dbReference type="Pfam" id="PF00962">
    <property type="entry name" value="A_deaminase"/>
    <property type="match status" value="1"/>
</dbReference>
<dbReference type="HAMAP" id="MF_01962">
    <property type="entry name" value="Adenine_deaminase"/>
    <property type="match status" value="1"/>
</dbReference>
<evidence type="ECO:0000313" key="7">
    <source>
        <dbReference type="EMBL" id="MFC3442457.1"/>
    </source>
</evidence>
<organism evidence="7 8">
    <name type="scientific">Sphingobium rhizovicinum</name>
    <dbReference type="NCBI Taxonomy" id="432308"/>
    <lineage>
        <taxon>Bacteria</taxon>
        <taxon>Pseudomonadati</taxon>
        <taxon>Pseudomonadota</taxon>
        <taxon>Alphaproteobacteria</taxon>
        <taxon>Sphingomonadales</taxon>
        <taxon>Sphingomonadaceae</taxon>
        <taxon>Sphingobium</taxon>
    </lineage>
</organism>
<evidence type="ECO:0000313" key="8">
    <source>
        <dbReference type="Proteomes" id="UP001595681"/>
    </source>
</evidence>
<keyword evidence="1 4" id="KW-0479">Metal-binding</keyword>
<keyword evidence="3 4" id="KW-0862">Zinc</keyword>
<evidence type="ECO:0000256" key="1">
    <source>
        <dbReference type="ARBA" id="ARBA00022723"/>
    </source>
</evidence>
<feature type="binding site" evidence="4">
    <location>
        <position position="313"/>
    </location>
    <ligand>
        <name>Zn(2+)</name>
        <dbReference type="ChEBI" id="CHEBI:29105"/>
        <note>catalytic</note>
    </ligand>
</feature>
<dbReference type="InterPro" id="IPR006330">
    <property type="entry name" value="Ado/ade_deaminase"/>
</dbReference>
<comment type="caution">
    <text evidence="4">Lacks conserved residue(s) required for the propagation of feature annotation.</text>
</comment>
<dbReference type="EC" id="3.5.4.2" evidence="4"/>
<reference evidence="8" key="1">
    <citation type="journal article" date="2019" name="Int. J. Syst. Evol. Microbiol.">
        <title>The Global Catalogue of Microorganisms (GCM) 10K type strain sequencing project: providing services to taxonomists for standard genome sequencing and annotation.</title>
        <authorList>
            <consortium name="The Broad Institute Genomics Platform"/>
            <consortium name="The Broad Institute Genome Sequencing Center for Infectious Disease"/>
            <person name="Wu L."/>
            <person name="Ma J."/>
        </authorList>
    </citation>
    <scope>NUCLEOTIDE SEQUENCE [LARGE SCALE GENOMIC DNA]</scope>
    <source>
        <strain evidence="8">CCM 7491</strain>
    </source>
</reference>
<comment type="caution">
    <text evidence="7">The sequence shown here is derived from an EMBL/GenBank/DDBJ whole genome shotgun (WGS) entry which is preliminary data.</text>
</comment>
<accession>A0ABV7NJF0</accession>
<dbReference type="InterPro" id="IPR006311">
    <property type="entry name" value="TAT_signal"/>
</dbReference>
<evidence type="ECO:0000256" key="4">
    <source>
        <dbReference type="HAMAP-Rule" id="MF_01962"/>
    </source>
</evidence>
<keyword evidence="5" id="KW-0732">Signal</keyword>
<feature type="binding site" evidence="4">
    <location>
        <position position="314"/>
    </location>
    <ligand>
        <name>substrate</name>
    </ligand>
</feature>
<evidence type="ECO:0000256" key="5">
    <source>
        <dbReference type="SAM" id="SignalP"/>
    </source>
</evidence>
<comment type="catalytic activity">
    <reaction evidence="4">
        <text>adenine + H2O + H(+) = hypoxanthine + NH4(+)</text>
        <dbReference type="Rhea" id="RHEA:23688"/>
        <dbReference type="ChEBI" id="CHEBI:15377"/>
        <dbReference type="ChEBI" id="CHEBI:15378"/>
        <dbReference type="ChEBI" id="CHEBI:16708"/>
        <dbReference type="ChEBI" id="CHEBI:17368"/>
        <dbReference type="ChEBI" id="CHEBI:28938"/>
        <dbReference type="EC" id="3.5.4.2"/>
    </reaction>
</comment>
<feature type="binding site" evidence="4">
    <location>
        <position position="53"/>
    </location>
    <ligand>
        <name>Zn(2+)</name>
        <dbReference type="ChEBI" id="CHEBI:29105"/>
        <note>catalytic</note>
    </ligand>
</feature>
<dbReference type="PANTHER" id="PTHR43114:SF7">
    <property type="entry name" value="ADENOSINE DEAMINASE DOMAIN-CONTAINING PROTEIN"/>
    <property type="match status" value="1"/>
</dbReference>
<feature type="binding site" evidence="4">
    <location>
        <position position="51"/>
    </location>
    <ligand>
        <name>Zn(2+)</name>
        <dbReference type="ChEBI" id="CHEBI:29105"/>
        <note>catalytic</note>
    </ligand>
</feature>
<dbReference type="Gene3D" id="3.20.20.140">
    <property type="entry name" value="Metal-dependent hydrolases"/>
    <property type="match status" value="1"/>
</dbReference>
<dbReference type="InterPro" id="IPR001365">
    <property type="entry name" value="A_deaminase_dom"/>
</dbReference>
<dbReference type="InterPro" id="IPR032466">
    <property type="entry name" value="Metal_Hydrolase"/>
</dbReference>
<protein>
    <recommendedName>
        <fullName evidence="4">Adenine deaminase</fullName>
        <shortName evidence="4">ADE</shortName>
        <ecNumber evidence="4">3.5.4.2</ecNumber>
    </recommendedName>
    <alternativeName>
        <fullName evidence="4">Adenine aminohydrolase</fullName>
        <shortName evidence="4">AAH</shortName>
    </alternativeName>
</protein>
<dbReference type="SUPFAM" id="SSF51556">
    <property type="entry name" value="Metallo-dependent hydrolases"/>
    <property type="match status" value="1"/>
</dbReference>
<comment type="function">
    <text evidence="4">Catalyzes the hydrolytic deamination of adenine to hypoxanthine. Plays an important role in the purine salvage pathway and in nitrogen catabolism.</text>
</comment>
<comment type="similarity">
    <text evidence="4">Belongs to the metallo-dependent hydrolases superfamily. Adenosine and AMP deaminases family. Adenine deaminase type 2 subfamily.</text>
</comment>
<evidence type="ECO:0000259" key="6">
    <source>
        <dbReference type="Pfam" id="PF00962"/>
    </source>
</evidence>
<feature type="site" description="Important for catalytic activity" evidence="4">
    <location>
        <position position="257"/>
    </location>
</feature>
<dbReference type="RefSeq" id="WP_380796592.1">
    <property type="nucleotide sequence ID" value="NZ_JBHRVU010000004.1"/>
</dbReference>
<feature type="binding site" evidence="4">
    <location>
        <position position="231"/>
    </location>
    <ligand>
        <name>Zn(2+)</name>
        <dbReference type="ChEBI" id="CHEBI:29105"/>
        <note>catalytic</note>
    </ligand>
</feature>
<evidence type="ECO:0000256" key="2">
    <source>
        <dbReference type="ARBA" id="ARBA00022801"/>
    </source>
</evidence>
<comment type="cofactor">
    <cofactor evidence="4">
        <name>Zn(2+)</name>
        <dbReference type="ChEBI" id="CHEBI:29105"/>
    </cofactor>
    <text evidence="4">Binds 1 zinc ion per subunit.</text>
</comment>
<gene>
    <name evidence="7" type="primary">add</name>
    <name evidence="7" type="ORF">ACFOKF_14880</name>
</gene>